<dbReference type="PROSITE" id="PS00768">
    <property type="entry name" value="TRANSTHYRETIN_1"/>
    <property type="match status" value="1"/>
</dbReference>
<comment type="similarity">
    <text evidence="3 7">Belongs to the transthyretin family. 5-hydroxyisourate hydrolase subfamily.</text>
</comment>
<dbReference type="SUPFAM" id="SSF49472">
    <property type="entry name" value="Transthyretin (synonym: prealbumin)"/>
    <property type="match status" value="1"/>
</dbReference>
<comment type="catalytic activity">
    <reaction evidence="1 7">
        <text>5-hydroxyisourate + H2O = 5-hydroxy-2-oxo-4-ureido-2,5-dihydro-1H-imidazole-5-carboxylate + H(+)</text>
        <dbReference type="Rhea" id="RHEA:23736"/>
        <dbReference type="ChEBI" id="CHEBI:15377"/>
        <dbReference type="ChEBI" id="CHEBI:15378"/>
        <dbReference type="ChEBI" id="CHEBI:18072"/>
        <dbReference type="ChEBI" id="CHEBI:58639"/>
        <dbReference type="EC" id="3.5.2.17"/>
    </reaction>
</comment>
<evidence type="ECO:0000313" key="9">
    <source>
        <dbReference type="EMBL" id="GJE86184.1"/>
    </source>
</evidence>
<dbReference type="NCBIfam" id="TIGR02962">
    <property type="entry name" value="hdxy_isourate"/>
    <property type="match status" value="1"/>
</dbReference>
<dbReference type="PANTHER" id="PTHR10395:SF7">
    <property type="entry name" value="5-HYDROXYISOURATE HYDROLASE"/>
    <property type="match status" value="1"/>
</dbReference>
<evidence type="ECO:0000313" key="10">
    <source>
        <dbReference type="Proteomes" id="UP000703269"/>
    </source>
</evidence>
<proteinExistence type="inferred from homology"/>
<dbReference type="InterPro" id="IPR023419">
    <property type="entry name" value="Transthyretin_CS"/>
</dbReference>
<evidence type="ECO:0000256" key="5">
    <source>
        <dbReference type="ARBA" id="ARBA00022631"/>
    </source>
</evidence>
<accession>A0A9P3L963</accession>
<dbReference type="InterPro" id="IPR023416">
    <property type="entry name" value="Transthyretin/HIU_hydrolase_d"/>
</dbReference>
<dbReference type="Gene3D" id="2.60.40.180">
    <property type="entry name" value="Transthyretin/hydroxyisourate hydrolase domain"/>
    <property type="match status" value="1"/>
</dbReference>
<organism evidence="9 10">
    <name type="scientific">Phanerochaete sordida</name>
    <dbReference type="NCBI Taxonomy" id="48140"/>
    <lineage>
        <taxon>Eukaryota</taxon>
        <taxon>Fungi</taxon>
        <taxon>Dikarya</taxon>
        <taxon>Basidiomycota</taxon>
        <taxon>Agaricomycotina</taxon>
        <taxon>Agaricomycetes</taxon>
        <taxon>Polyporales</taxon>
        <taxon>Phanerochaetaceae</taxon>
        <taxon>Phanerochaete</taxon>
    </lineage>
</organism>
<sequence>MSKSPVTCHVLDSALGKPAAGVPVELQEIAQDGSATRATTIAKGVTDSDGRCMQLWPEGESEDVRRERAMLRPGGLYKVVFQTKHYFESSGRKCFYPWVDITFEPPSTTEHYHIPLLLSPYSYTTYRGS</sequence>
<dbReference type="PANTHER" id="PTHR10395">
    <property type="entry name" value="URICASE AND TRANSTHYRETIN-RELATED"/>
    <property type="match status" value="1"/>
</dbReference>
<dbReference type="Pfam" id="PF00576">
    <property type="entry name" value="Transthyretin"/>
    <property type="match status" value="1"/>
</dbReference>
<gene>
    <name evidence="9" type="ORF">PsYK624_022640</name>
</gene>
<keyword evidence="10" id="KW-1185">Reference proteome</keyword>
<dbReference type="InterPro" id="IPR036817">
    <property type="entry name" value="Transthyretin/HIU_hydrolase_sf"/>
</dbReference>
<dbReference type="EC" id="3.5.2.17" evidence="7"/>
<name>A0A9P3L963_9APHY</name>
<protein>
    <recommendedName>
        <fullName evidence="7">5-hydroxyisourate hydrolase</fullName>
        <shortName evidence="7">HIU hydrolase</shortName>
        <shortName evidence="7">HIUHase</shortName>
        <ecNumber evidence="7">3.5.2.17</ecNumber>
    </recommendedName>
</protein>
<keyword evidence="6 7" id="KW-0378">Hydrolase</keyword>
<evidence type="ECO:0000259" key="8">
    <source>
        <dbReference type="SMART" id="SM00095"/>
    </source>
</evidence>
<dbReference type="Proteomes" id="UP000703269">
    <property type="component" value="Unassembled WGS sequence"/>
</dbReference>
<dbReference type="AlphaFoldDB" id="A0A9P3L963"/>
<comment type="subunit">
    <text evidence="4 7">Homotetramer.</text>
</comment>
<dbReference type="GO" id="GO:0006144">
    <property type="term" value="P:purine nucleobase metabolic process"/>
    <property type="evidence" value="ECO:0007669"/>
    <property type="project" value="UniProtKB-KW"/>
</dbReference>
<feature type="domain" description="Transthyretin/hydroxyisourate hydrolase" evidence="8">
    <location>
        <begin position="1"/>
        <end position="128"/>
    </location>
</feature>
<comment type="caution">
    <text evidence="9">The sequence shown here is derived from an EMBL/GenBank/DDBJ whole genome shotgun (WGS) entry which is preliminary data.</text>
</comment>
<dbReference type="EMBL" id="BPQB01000003">
    <property type="protein sequence ID" value="GJE86184.1"/>
    <property type="molecule type" value="Genomic_DNA"/>
</dbReference>
<comment type="function">
    <text evidence="2">Catalyzes the hydrolysis of 5-hydroxyisourate (HIU) to 2-oxo-4-hydroxy-4-carboxy-5-ureidoimidazoline (OHCU).</text>
</comment>
<evidence type="ECO:0000256" key="2">
    <source>
        <dbReference type="ARBA" id="ARBA00002704"/>
    </source>
</evidence>
<evidence type="ECO:0000256" key="3">
    <source>
        <dbReference type="ARBA" id="ARBA00009850"/>
    </source>
</evidence>
<evidence type="ECO:0000256" key="7">
    <source>
        <dbReference type="RuleBase" id="RU361270"/>
    </source>
</evidence>
<keyword evidence="5 7" id="KW-0659">Purine metabolism</keyword>
<reference evidence="9 10" key="1">
    <citation type="submission" date="2021-08" db="EMBL/GenBank/DDBJ databases">
        <title>Draft Genome Sequence of Phanerochaete sordida strain YK-624.</title>
        <authorList>
            <person name="Mori T."/>
            <person name="Dohra H."/>
            <person name="Suzuki T."/>
            <person name="Kawagishi H."/>
            <person name="Hirai H."/>
        </authorList>
    </citation>
    <scope>NUCLEOTIDE SEQUENCE [LARGE SCALE GENOMIC DNA]</scope>
    <source>
        <strain evidence="9 10">YK-624</strain>
    </source>
</reference>
<dbReference type="InterPro" id="IPR023418">
    <property type="entry name" value="Thyroxine_BS"/>
</dbReference>
<dbReference type="PROSITE" id="PS00769">
    <property type="entry name" value="TRANSTHYRETIN_2"/>
    <property type="match status" value="1"/>
</dbReference>
<dbReference type="OrthoDB" id="10265230at2759"/>
<dbReference type="CDD" id="cd05822">
    <property type="entry name" value="TLP_HIUase"/>
    <property type="match status" value="1"/>
</dbReference>
<dbReference type="InterPro" id="IPR014306">
    <property type="entry name" value="Hydroxyisourate_hydrolase"/>
</dbReference>
<evidence type="ECO:0000256" key="4">
    <source>
        <dbReference type="ARBA" id="ARBA00011881"/>
    </source>
</evidence>
<evidence type="ECO:0000256" key="1">
    <source>
        <dbReference type="ARBA" id="ARBA00001043"/>
    </source>
</evidence>
<dbReference type="SMART" id="SM00095">
    <property type="entry name" value="TR_THY"/>
    <property type="match status" value="1"/>
</dbReference>
<dbReference type="GO" id="GO:0033971">
    <property type="term" value="F:hydroxyisourate hydrolase activity"/>
    <property type="evidence" value="ECO:0007669"/>
    <property type="project" value="UniProtKB-EC"/>
</dbReference>
<evidence type="ECO:0000256" key="6">
    <source>
        <dbReference type="ARBA" id="ARBA00022801"/>
    </source>
</evidence>